<dbReference type="AlphaFoldDB" id="H1YC39"/>
<name>H1YC39_9SPHI</name>
<proteinExistence type="predicted"/>
<dbReference type="Proteomes" id="UP000002774">
    <property type="component" value="Chromosome"/>
</dbReference>
<organism evidence="1 2">
    <name type="scientific">Mucilaginibacter paludis DSM 18603</name>
    <dbReference type="NCBI Taxonomy" id="714943"/>
    <lineage>
        <taxon>Bacteria</taxon>
        <taxon>Pseudomonadati</taxon>
        <taxon>Bacteroidota</taxon>
        <taxon>Sphingobacteriia</taxon>
        <taxon>Sphingobacteriales</taxon>
        <taxon>Sphingobacteriaceae</taxon>
        <taxon>Mucilaginibacter</taxon>
    </lineage>
</organism>
<evidence type="ECO:0000313" key="2">
    <source>
        <dbReference type="Proteomes" id="UP000002774"/>
    </source>
</evidence>
<gene>
    <name evidence="1" type="ORF">Mucpa_5531</name>
</gene>
<dbReference type="EMBL" id="CM001403">
    <property type="protein sequence ID" value="EHQ29602.1"/>
    <property type="molecule type" value="Genomic_DNA"/>
</dbReference>
<sequence>MAGECANNKLLRVNNMSECGDVFDALDGMLLLPSNLNANALKKFI</sequence>
<protein>
    <submittedName>
        <fullName evidence="1">Uncharacterized protein</fullName>
    </submittedName>
</protein>
<accession>H1YC39</accession>
<evidence type="ECO:0000313" key="1">
    <source>
        <dbReference type="EMBL" id="EHQ29602.1"/>
    </source>
</evidence>
<keyword evidence="2" id="KW-1185">Reference proteome</keyword>
<reference evidence="1" key="1">
    <citation type="submission" date="2011-09" db="EMBL/GenBank/DDBJ databases">
        <title>The permanent draft genome of Mucilaginibacter paludis DSM 18603.</title>
        <authorList>
            <consortium name="US DOE Joint Genome Institute (JGI-PGF)"/>
            <person name="Lucas S."/>
            <person name="Han J."/>
            <person name="Lapidus A."/>
            <person name="Bruce D."/>
            <person name="Goodwin L."/>
            <person name="Pitluck S."/>
            <person name="Peters L."/>
            <person name="Kyrpides N."/>
            <person name="Mavromatis K."/>
            <person name="Ivanova N."/>
            <person name="Mikhailova N."/>
            <person name="Held B."/>
            <person name="Detter J.C."/>
            <person name="Tapia R."/>
            <person name="Han C."/>
            <person name="Land M."/>
            <person name="Hauser L."/>
            <person name="Markowitz V."/>
            <person name="Cheng J.-F."/>
            <person name="Hugenholtz P."/>
            <person name="Woyke T."/>
            <person name="Wu D."/>
            <person name="Tindall B."/>
            <person name="Brambilla E."/>
            <person name="Klenk H.-P."/>
            <person name="Eisen J.A."/>
        </authorList>
    </citation>
    <scope>NUCLEOTIDE SEQUENCE [LARGE SCALE GENOMIC DNA]</scope>
    <source>
        <strain evidence="1">DSM 18603</strain>
    </source>
</reference>
<dbReference type="HOGENOM" id="CLU_3202199_0_0_10"/>